<organism evidence="3 4">
    <name type="scientific">Marine Group I thaumarchaeote</name>
    <dbReference type="NCBI Taxonomy" id="2511932"/>
    <lineage>
        <taxon>Archaea</taxon>
        <taxon>Nitrososphaerota</taxon>
        <taxon>Marine Group I</taxon>
    </lineage>
</organism>
<feature type="non-terminal residue" evidence="3">
    <location>
        <position position="1"/>
    </location>
</feature>
<evidence type="ECO:0000256" key="1">
    <source>
        <dbReference type="SAM" id="MobiDB-lite"/>
    </source>
</evidence>
<feature type="domain" description="DUF4815" evidence="2">
    <location>
        <begin position="372"/>
        <end position="607"/>
    </location>
</feature>
<comment type="caution">
    <text evidence="3">The sequence shown here is derived from an EMBL/GenBank/DDBJ whole genome shotgun (WGS) entry which is preliminary data.</text>
</comment>
<dbReference type="InterPro" id="IPR032096">
    <property type="entry name" value="DUF4815"/>
</dbReference>
<proteinExistence type="predicted"/>
<dbReference type="EMBL" id="JACASV010000080">
    <property type="protein sequence ID" value="NWJ43965.1"/>
    <property type="molecule type" value="Genomic_DNA"/>
</dbReference>
<protein>
    <submittedName>
        <fullName evidence="3">DUF4815 domain-containing protein</fullName>
    </submittedName>
</protein>
<feature type="region of interest" description="Disordered" evidence="1">
    <location>
        <begin position="650"/>
        <end position="683"/>
    </location>
</feature>
<accession>A0A7K4MQW0</accession>
<name>A0A7K4MQW0_9ARCH</name>
<evidence type="ECO:0000313" key="3">
    <source>
        <dbReference type="EMBL" id="NWJ43965.1"/>
    </source>
</evidence>
<gene>
    <name evidence="3" type="ORF">HX837_07190</name>
</gene>
<sequence length="1597" mass="171216">FNTSTSGNTLLRNTDLNTLVYPLPQSPVKSTSATGNTVSYTFKKVEKSLSSDSGGKLTITLSNPNYRFMPAAGTQSAGNAQENFIVIVKDNNPGGTVANTYVNAAAAAASISTGTASRTLVDGDYLDLGAVNDAGTKIRPVTISSSDPTRTSVDIYANTDAAIVADVIYTVESSSVKKEPGPRTKSLVAGNTTHIVTYTGVVPQTTVASGQFYFATPNQTQTGTDTLIVSDAFNLVKVVDSGQPFIEVSNTMMTSTTNDITSNYTFISGQKDNFYDHGAIKLKPGRSGPKGKIMVVVDYFQWDGGEGYHSVDSYPTAGSYNGGSNTFSYSVIPDFTSPSTGETFSLRDCIDIRPRRENESNDLSANTAAIEGIPTPDPDGSLTASFSYYLSRVDKMTLTKDRKMKVLKGEPALNPIAPPDDEDSMTLYVLNVPAYTFALADITTRYIDNKRFTMRDIGKLEKRIERLEYYTSLTILEKETAARDFTTGTATDSLFNPRGAAFKSGMLVDSFSGHSVGDVMNDDYNISIEYATKEMRPGFYYDNHRFTYSLAYSNNVTKTGDLITLPYTDTNYVQQPLSSNTVSINPFNIVNFVGKLKTYPSSDTWFSQGKRPDITTNLEGQNDNWTLSPYGGRTGFGSEYDDWGTNWTGKQVTESPQKSVEKVGKTSKANRSTAEMGTSKSRVGIGANTAPEAVMKTVGNKVIDTTVVPYVRNQTVQFAATGLQPQTNVYVWFSETDVSANVRPASKLSLIATNGTFQVGETVKDGANNWGTILISSNTTTNTATIYISNLTGNISSTDSAQYGSANTLPEGRREIFPTSANIGDTTHVFTVANTVEGVTSEATANVSVVSHFELGITNGVMKTDATGQCAGELFIDDGIWRSGDKLLRVTDSALNNVEATVTVAETNYAVKGLLQTREQLLISTREAQNLRELPNDEAIVTDTVARSTEKTNWINPLCQTFHVDPSSFPKGLFLRNVTLYFSAKDSYLPVTLQIRPIVNGFPSASKIVPFSEVILNPDEVQVSTTANSATSNTTTTTVFTFESPVYLTPDEYAIVISTNSTTYTLHIAEEGIASSGTTNKISKPSFVGSFYKPQNAGLWEAHPDKYLMFNAQRADFTVGTGGNTNFVKFVSAANSAVGNTANVLADKIKIGTSTVEFSDTSVQWKYAASNGTFALADGTEGSAAYVVFSPDQNYELIDQKRIVYSTNGTFRIRAEMTSANSHVSPVIDVDRMNVISVENLVDDAGLSNSDISITTRGSGYVNVMAGAVEANLTDGGTTNTATLNVHVEVTMNLISNSTSCNSANAGYTVSASVPVAFKLGEAVMANTAADDDLSGGISGIVGIVSGFTHLEDNTSKNVSSVTIKTDANNSTIATSGAGGFANGILLWANPNAQVNATSGFGPGGAYAGTSSNTKIIVNVANGYVSNVVINTAGSGYTQNPTVSIATVSGTGSINAAVQCTGEERNSGGPISAKYISRRVTLKDGFDASDLKIILNAYKPLGTDVHVYYKVKNADDPEDFDLKNYILMSQETSAGRSSKGKEDIQEFIYKTSSETTTYTSNSIRYETFKTFAVKIALVANTTYDMPRVKDMRAIALD</sequence>
<reference evidence="3 4" key="1">
    <citation type="journal article" date="2019" name="Environ. Microbiol.">
        <title>Genomics insights into ecotype formation of ammonia-oxidizing archaea in the deep ocean.</title>
        <authorList>
            <person name="Wang Y."/>
            <person name="Huang J.M."/>
            <person name="Cui G.J."/>
            <person name="Nunoura T."/>
            <person name="Takaki Y."/>
            <person name="Li W.L."/>
            <person name="Li J."/>
            <person name="Gao Z.M."/>
            <person name="Takai K."/>
            <person name="Zhang A.Q."/>
            <person name="Stepanauskas R."/>
        </authorList>
    </citation>
    <scope>NUCLEOTIDE SEQUENCE [LARGE SCALE GENOMIC DNA]</scope>
    <source>
        <strain evidence="3 4">L15b</strain>
    </source>
</reference>
<dbReference type="Pfam" id="PF16075">
    <property type="entry name" value="DUF4815"/>
    <property type="match status" value="1"/>
</dbReference>
<dbReference type="Proteomes" id="UP000523105">
    <property type="component" value="Unassembled WGS sequence"/>
</dbReference>
<feature type="compositionally biased region" description="Polar residues" evidence="1">
    <location>
        <begin position="667"/>
        <end position="681"/>
    </location>
</feature>
<evidence type="ECO:0000259" key="2">
    <source>
        <dbReference type="Pfam" id="PF16075"/>
    </source>
</evidence>
<evidence type="ECO:0000313" key="4">
    <source>
        <dbReference type="Proteomes" id="UP000523105"/>
    </source>
</evidence>